<dbReference type="Pfam" id="PF05253">
    <property type="entry name" value="zf-U11-48K"/>
    <property type="match status" value="1"/>
</dbReference>
<evidence type="ECO:0000259" key="4">
    <source>
        <dbReference type="PROSITE" id="PS51800"/>
    </source>
</evidence>
<keyword evidence="2" id="KW-0863">Zinc-finger</keyword>
<dbReference type="InterPro" id="IPR036236">
    <property type="entry name" value="Znf_C2H2_sf"/>
</dbReference>
<dbReference type="AlphaFoldDB" id="A0A9N9MQG9"/>
<dbReference type="OrthoDB" id="10069248at2759"/>
<evidence type="ECO:0000256" key="3">
    <source>
        <dbReference type="ARBA" id="ARBA00022833"/>
    </source>
</evidence>
<keyword evidence="1" id="KW-0479">Metal-binding</keyword>
<sequence length="159" mass="18043">MAAEAAEDARNAVTRFFDDVGKSDATKQLLIGTLSGFATGFLSMKAVPPIMSIMLVKCPYNPLHVMPEESLQRHIVKCMKNYPQWVTCPYFAMHKFPNADVLGKHLGLCQYREIDIFSKITPKVEDLIDDKAELKNEPSLDQIRAINFSEENWDAEYNN</sequence>
<evidence type="ECO:0000256" key="1">
    <source>
        <dbReference type="ARBA" id="ARBA00022723"/>
    </source>
</evidence>
<dbReference type="EMBL" id="OU892281">
    <property type="protein sequence ID" value="CAG9769435.1"/>
    <property type="molecule type" value="Genomic_DNA"/>
</dbReference>
<dbReference type="PROSITE" id="PS51800">
    <property type="entry name" value="ZF_CHHC_U11_48K"/>
    <property type="match status" value="1"/>
</dbReference>
<dbReference type="SUPFAM" id="SSF57667">
    <property type="entry name" value="beta-beta-alpha zinc fingers"/>
    <property type="match status" value="1"/>
</dbReference>
<keyword evidence="6" id="KW-1185">Reference proteome</keyword>
<dbReference type="PANTHER" id="PTHR21402:SF5">
    <property type="entry name" value="GAMETOCYTE SPECIFIC FACTOR 1"/>
    <property type="match status" value="1"/>
</dbReference>
<dbReference type="PANTHER" id="PTHR21402">
    <property type="entry name" value="GAMETOCYTE SPECIFIC FACTOR 1-RELATED"/>
    <property type="match status" value="1"/>
</dbReference>
<dbReference type="Proteomes" id="UP001152799">
    <property type="component" value="Chromosome 5"/>
</dbReference>
<evidence type="ECO:0000256" key="2">
    <source>
        <dbReference type="ARBA" id="ARBA00022771"/>
    </source>
</evidence>
<organism evidence="5 6">
    <name type="scientific">Ceutorhynchus assimilis</name>
    <name type="common">cabbage seed weevil</name>
    <dbReference type="NCBI Taxonomy" id="467358"/>
    <lineage>
        <taxon>Eukaryota</taxon>
        <taxon>Metazoa</taxon>
        <taxon>Ecdysozoa</taxon>
        <taxon>Arthropoda</taxon>
        <taxon>Hexapoda</taxon>
        <taxon>Insecta</taxon>
        <taxon>Pterygota</taxon>
        <taxon>Neoptera</taxon>
        <taxon>Endopterygota</taxon>
        <taxon>Coleoptera</taxon>
        <taxon>Polyphaga</taxon>
        <taxon>Cucujiformia</taxon>
        <taxon>Curculionidae</taxon>
        <taxon>Ceutorhynchinae</taxon>
        <taxon>Ceutorhynchus</taxon>
    </lineage>
</organism>
<gene>
    <name evidence="5" type="ORF">CEUTPL_LOCUS9945</name>
</gene>
<evidence type="ECO:0000313" key="5">
    <source>
        <dbReference type="EMBL" id="CAG9769435.1"/>
    </source>
</evidence>
<reference evidence="5" key="1">
    <citation type="submission" date="2022-01" db="EMBL/GenBank/DDBJ databases">
        <authorList>
            <person name="King R."/>
        </authorList>
    </citation>
    <scope>NUCLEOTIDE SEQUENCE</scope>
</reference>
<name>A0A9N9MQG9_9CUCU</name>
<dbReference type="InterPro" id="IPR022776">
    <property type="entry name" value="TRM13/UPF0224_CHHC_Znf_dom"/>
</dbReference>
<accession>A0A9N9MQG9</accession>
<proteinExistence type="predicted"/>
<keyword evidence="3" id="KW-0862">Zinc</keyword>
<feature type="domain" description="CHHC U11-48K-type" evidence="4">
    <location>
        <begin position="55"/>
        <end position="82"/>
    </location>
</feature>
<evidence type="ECO:0000313" key="6">
    <source>
        <dbReference type="Proteomes" id="UP001152799"/>
    </source>
</evidence>
<dbReference type="InterPro" id="IPR051591">
    <property type="entry name" value="UPF0224_FAM112_RNA_Proc"/>
</dbReference>
<protein>
    <recommendedName>
        <fullName evidence="4">CHHC U11-48K-type domain-containing protein</fullName>
    </recommendedName>
</protein>
<dbReference type="GO" id="GO:0008270">
    <property type="term" value="F:zinc ion binding"/>
    <property type="evidence" value="ECO:0007669"/>
    <property type="project" value="UniProtKB-KW"/>
</dbReference>